<dbReference type="GO" id="GO:0009252">
    <property type="term" value="P:peptidoglycan biosynthetic process"/>
    <property type="evidence" value="ECO:0007669"/>
    <property type="project" value="UniProtKB-KW"/>
</dbReference>
<name>A0A2S9QMC6_9MICO</name>
<dbReference type="InterPro" id="IPR003447">
    <property type="entry name" value="FEMABX"/>
</dbReference>
<proteinExistence type="inferred from homology"/>
<comment type="similarity">
    <text evidence="1">Belongs to the FemABX family.</text>
</comment>
<keyword evidence="2" id="KW-0808">Transferase</keyword>
<evidence type="ECO:0000256" key="1">
    <source>
        <dbReference type="ARBA" id="ARBA00009943"/>
    </source>
</evidence>
<keyword evidence="9" id="KW-1185">Reference proteome</keyword>
<evidence type="ECO:0000256" key="6">
    <source>
        <dbReference type="ARBA" id="ARBA00023316"/>
    </source>
</evidence>
<evidence type="ECO:0000256" key="5">
    <source>
        <dbReference type="ARBA" id="ARBA00023315"/>
    </source>
</evidence>
<dbReference type="EMBL" id="MWZD01000017">
    <property type="protein sequence ID" value="PRI10737.1"/>
    <property type="molecule type" value="Genomic_DNA"/>
</dbReference>
<dbReference type="OrthoDB" id="9793335at2"/>
<keyword evidence="4" id="KW-0573">Peptidoglycan synthesis</keyword>
<dbReference type="SUPFAM" id="SSF55729">
    <property type="entry name" value="Acyl-CoA N-acyltransferases (Nat)"/>
    <property type="match status" value="2"/>
</dbReference>
<dbReference type="Gene3D" id="3.40.630.30">
    <property type="match status" value="2"/>
</dbReference>
<feature type="region of interest" description="Disordered" evidence="7">
    <location>
        <begin position="1"/>
        <end position="22"/>
    </location>
</feature>
<dbReference type="AlphaFoldDB" id="A0A2S9QMC6"/>
<keyword evidence="3" id="KW-0133">Cell shape</keyword>
<comment type="caution">
    <text evidence="8">The sequence shown here is derived from an EMBL/GenBank/DDBJ whole genome shotgun (WGS) entry which is preliminary data.</text>
</comment>
<protein>
    <submittedName>
        <fullName evidence="8">FemAB family protein</fullName>
    </submittedName>
</protein>
<keyword evidence="6" id="KW-0961">Cell wall biogenesis/degradation</keyword>
<dbReference type="Proteomes" id="UP000238650">
    <property type="component" value="Unassembled WGS sequence"/>
</dbReference>
<dbReference type="GO" id="GO:0071555">
    <property type="term" value="P:cell wall organization"/>
    <property type="evidence" value="ECO:0007669"/>
    <property type="project" value="UniProtKB-KW"/>
</dbReference>
<feature type="region of interest" description="Disordered" evidence="7">
    <location>
        <begin position="160"/>
        <end position="185"/>
    </location>
</feature>
<dbReference type="InterPro" id="IPR050644">
    <property type="entry name" value="PG_Glycine_Bridge_Synth"/>
</dbReference>
<dbReference type="PROSITE" id="PS51191">
    <property type="entry name" value="FEMABX"/>
    <property type="match status" value="1"/>
</dbReference>
<dbReference type="GO" id="GO:0008360">
    <property type="term" value="P:regulation of cell shape"/>
    <property type="evidence" value="ECO:0007669"/>
    <property type="project" value="UniProtKB-KW"/>
</dbReference>
<evidence type="ECO:0000256" key="2">
    <source>
        <dbReference type="ARBA" id="ARBA00022679"/>
    </source>
</evidence>
<evidence type="ECO:0000256" key="3">
    <source>
        <dbReference type="ARBA" id="ARBA00022960"/>
    </source>
</evidence>
<dbReference type="PANTHER" id="PTHR36174:SF1">
    <property type="entry name" value="LIPID II:GLYCINE GLYCYLTRANSFERASE"/>
    <property type="match status" value="1"/>
</dbReference>
<dbReference type="RefSeq" id="WP_105805201.1">
    <property type="nucleotide sequence ID" value="NZ_MWZD01000017.1"/>
</dbReference>
<evidence type="ECO:0000313" key="9">
    <source>
        <dbReference type="Proteomes" id="UP000238650"/>
    </source>
</evidence>
<sequence>MPGSRSGAGSPGAQAPGGARARLASAGEASRWDALVAANPGGGEVWMGDAYLSLKRREGRYRDYRVIVERDGLPPVAVGVLAKRVPLLGEWWHLPAGPAGEDVEAVLELASAVARLARSRGAFLLKIEPRLDPSARDAIHAAGYRDTVRIIPNPSTVLVELGDPRDPGSEAGLGSGEGSGPDSRLDDAELLRRLGKKARNAITRAGRDGIVAERVPATDANCAALFGLLSETAEGRFVLRSERYYREFWQSFEAAGAGQMFLAYRVGDGRDGGEGSRELVAGAFAMALGEKTTYKDGASIRAKTAYGASHALQWEVIRWARDRGARVHDLCGAPPADRADDREHPLFGVGQFKRSFSPEITDYAGAFDLPLRPAAYAFWVRLGDRIARRASLALQKDPYY</sequence>
<accession>A0A2S9QMC6</accession>
<dbReference type="PANTHER" id="PTHR36174">
    <property type="entry name" value="LIPID II:GLYCINE GLYCYLTRANSFERASE"/>
    <property type="match status" value="1"/>
</dbReference>
<reference evidence="8 9" key="1">
    <citation type="journal article" date="2017" name="New Microbes New Infect">
        <title>Genome sequence of 'Leucobacter massiliensis' sp. nov. isolated from human pharynx after travel to the 2014 Hajj.</title>
        <authorList>
            <person name="Leangapichart T."/>
            <person name="Gautret P."/>
            <person name="Nguyen T.T."/>
            <person name="Armstrong N."/>
            <person name="Rolain J.M."/>
        </authorList>
    </citation>
    <scope>NUCLEOTIDE SEQUENCE [LARGE SCALE GENOMIC DNA]</scope>
    <source>
        <strain evidence="8 9">122RC15</strain>
    </source>
</reference>
<keyword evidence="5" id="KW-0012">Acyltransferase</keyword>
<dbReference type="InterPro" id="IPR016181">
    <property type="entry name" value="Acyl_CoA_acyltransferase"/>
</dbReference>
<organism evidence="8 9">
    <name type="scientific">Leucobacter massiliensis</name>
    <dbReference type="NCBI Taxonomy" id="1686285"/>
    <lineage>
        <taxon>Bacteria</taxon>
        <taxon>Bacillati</taxon>
        <taxon>Actinomycetota</taxon>
        <taxon>Actinomycetes</taxon>
        <taxon>Micrococcales</taxon>
        <taxon>Microbacteriaceae</taxon>
        <taxon>Leucobacter</taxon>
    </lineage>
</organism>
<evidence type="ECO:0000313" key="8">
    <source>
        <dbReference type="EMBL" id="PRI10737.1"/>
    </source>
</evidence>
<dbReference type="Pfam" id="PF02388">
    <property type="entry name" value="FemAB"/>
    <property type="match status" value="1"/>
</dbReference>
<evidence type="ECO:0000256" key="4">
    <source>
        <dbReference type="ARBA" id="ARBA00022984"/>
    </source>
</evidence>
<dbReference type="GO" id="GO:0016755">
    <property type="term" value="F:aminoacyltransferase activity"/>
    <property type="evidence" value="ECO:0007669"/>
    <property type="project" value="InterPro"/>
</dbReference>
<evidence type="ECO:0000256" key="7">
    <source>
        <dbReference type="SAM" id="MobiDB-lite"/>
    </source>
</evidence>
<gene>
    <name evidence="8" type="ORF">B4915_07500</name>
</gene>